<organism evidence="2 3">
    <name type="scientific">Micromonospora profundi</name>
    <dbReference type="NCBI Taxonomy" id="1420889"/>
    <lineage>
        <taxon>Bacteria</taxon>
        <taxon>Bacillati</taxon>
        <taxon>Actinomycetota</taxon>
        <taxon>Actinomycetes</taxon>
        <taxon>Micromonosporales</taxon>
        <taxon>Micromonosporaceae</taxon>
        <taxon>Micromonospora</taxon>
    </lineage>
</organism>
<proteinExistence type="predicted"/>
<dbReference type="Proteomes" id="UP001235874">
    <property type="component" value="Chromosome"/>
</dbReference>
<name>A0AAJ6I0V6_9ACTN</name>
<accession>A0AAJ6I0V6</accession>
<dbReference type="AlphaFoldDB" id="A0AAJ6I0V6"/>
<feature type="compositionally biased region" description="Pro residues" evidence="1">
    <location>
        <begin position="107"/>
        <end position="116"/>
    </location>
</feature>
<gene>
    <name evidence="2" type="ORF">Q3V37_14595</name>
</gene>
<dbReference type="EMBL" id="CP130472">
    <property type="protein sequence ID" value="WLS48349.1"/>
    <property type="molecule type" value="Genomic_DNA"/>
</dbReference>
<reference evidence="2 3" key="1">
    <citation type="submission" date="2023-07" db="EMBL/GenBank/DDBJ databases">
        <title>Micromonospora profundi TRM 95458 converts glycerol to a new osmotic compound.</title>
        <authorList>
            <person name="Lu D."/>
        </authorList>
    </citation>
    <scope>NUCLEOTIDE SEQUENCE [LARGE SCALE GENOMIC DNA]</scope>
    <source>
        <strain evidence="2 3">TRM95458</strain>
    </source>
</reference>
<sequence>MVNVVIDDNREDPAVVMVMLQGPPSWEFHFWIHLSELACLRSVREINWTARRSVQLGEDAAGTPVHWSINDGTLTALTGPDDETWHLAISMPLDTLDRLTAEAANLLPPPEPPTPYPGQLEIFQPDVAPTS</sequence>
<dbReference type="RefSeq" id="WP_306273716.1">
    <property type="nucleotide sequence ID" value="NZ_CP130472.1"/>
</dbReference>
<feature type="region of interest" description="Disordered" evidence="1">
    <location>
        <begin position="105"/>
        <end position="131"/>
    </location>
</feature>
<dbReference type="KEGG" id="mprn:Q3V37_14595"/>
<evidence type="ECO:0000313" key="3">
    <source>
        <dbReference type="Proteomes" id="UP001235874"/>
    </source>
</evidence>
<keyword evidence="3" id="KW-1185">Reference proteome</keyword>
<evidence type="ECO:0000313" key="2">
    <source>
        <dbReference type="EMBL" id="WLS48349.1"/>
    </source>
</evidence>
<protein>
    <submittedName>
        <fullName evidence="2">Uncharacterized protein</fullName>
    </submittedName>
</protein>
<evidence type="ECO:0000256" key="1">
    <source>
        <dbReference type="SAM" id="MobiDB-lite"/>
    </source>
</evidence>